<reference evidence="2 3" key="1">
    <citation type="submission" date="2016-10" db="EMBL/GenBank/DDBJ databases">
        <authorList>
            <person name="de Groot N.N."/>
        </authorList>
    </citation>
    <scope>NUCLEOTIDE SEQUENCE [LARGE SCALE GENOMIC DNA]</scope>
    <source>
        <strain evidence="2 3">CGMCC 1.8894</strain>
    </source>
</reference>
<accession>A0A1H2RCH9</accession>
<evidence type="ECO:0000259" key="1">
    <source>
        <dbReference type="Pfam" id="PF06568"/>
    </source>
</evidence>
<dbReference type="Pfam" id="PF06568">
    <property type="entry name" value="YjiS-like"/>
    <property type="match status" value="1"/>
</dbReference>
<dbReference type="RefSeq" id="WP_092885329.1">
    <property type="nucleotide sequence ID" value="NZ_CP061498.1"/>
</dbReference>
<sequence length="69" mass="7893">MAFFTQTRPVADGVFGNVRSWALGDLFAVFTRWNDQRITRMQLNALSDRELSDIGLCRADIEDAVTEQR</sequence>
<dbReference type="InterPro" id="IPR009506">
    <property type="entry name" value="YjiS-like"/>
</dbReference>
<feature type="domain" description="YjiS-like" evidence="1">
    <location>
        <begin position="26"/>
        <end position="62"/>
    </location>
</feature>
<evidence type="ECO:0000313" key="2">
    <source>
        <dbReference type="EMBL" id="SDW17071.1"/>
    </source>
</evidence>
<protein>
    <recommendedName>
        <fullName evidence="1">YjiS-like domain-containing protein</fullName>
    </recommendedName>
</protein>
<dbReference type="STRING" id="564137.SAMN04488238_101265"/>
<keyword evidence="3" id="KW-1185">Reference proteome</keyword>
<gene>
    <name evidence="2" type="ORF">SAMN04488238_101265</name>
</gene>
<dbReference type="AlphaFoldDB" id="A0A1H2RCH9"/>
<organism evidence="2 3">
    <name type="scientific">Roseicitreum antarcticum</name>
    <dbReference type="NCBI Taxonomy" id="564137"/>
    <lineage>
        <taxon>Bacteria</taxon>
        <taxon>Pseudomonadati</taxon>
        <taxon>Pseudomonadota</taxon>
        <taxon>Alphaproteobacteria</taxon>
        <taxon>Rhodobacterales</taxon>
        <taxon>Paracoccaceae</taxon>
        <taxon>Roseicitreum</taxon>
    </lineage>
</organism>
<dbReference type="EMBL" id="FNOM01000001">
    <property type="protein sequence ID" value="SDW17071.1"/>
    <property type="molecule type" value="Genomic_DNA"/>
</dbReference>
<proteinExistence type="predicted"/>
<evidence type="ECO:0000313" key="3">
    <source>
        <dbReference type="Proteomes" id="UP000198539"/>
    </source>
</evidence>
<dbReference type="Proteomes" id="UP000198539">
    <property type="component" value="Unassembled WGS sequence"/>
</dbReference>
<dbReference type="OrthoDB" id="8116725at2"/>
<name>A0A1H2RCH9_9RHOB</name>